<dbReference type="GO" id="GO:0000271">
    <property type="term" value="P:polysaccharide biosynthetic process"/>
    <property type="evidence" value="ECO:0007669"/>
    <property type="project" value="TreeGrafter"/>
</dbReference>
<dbReference type="Pfam" id="PF01757">
    <property type="entry name" value="Acyl_transf_3"/>
    <property type="match status" value="1"/>
</dbReference>
<feature type="transmembrane region" description="Helical" evidence="1">
    <location>
        <begin position="41"/>
        <end position="60"/>
    </location>
</feature>
<feature type="transmembrane region" description="Helical" evidence="1">
    <location>
        <begin position="172"/>
        <end position="192"/>
    </location>
</feature>
<organism evidence="3 4">
    <name type="scientific">Edaphobacter dinghuensis</name>
    <dbReference type="NCBI Taxonomy" id="1560005"/>
    <lineage>
        <taxon>Bacteria</taxon>
        <taxon>Pseudomonadati</taxon>
        <taxon>Acidobacteriota</taxon>
        <taxon>Terriglobia</taxon>
        <taxon>Terriglobales</taxon>
        <taxon>Acidobacteriaceae</taxon>
        <taxon>Edaphobacter</taxon>
    </lineage>
</organism>
<evidence type="ECO:0000313" key="3">
    <source>
        <dbReference type="EMBL" id="GGG65131.1"/>
    </source>
</evidence>
<dbReference type="PANTHER" id="PTHR23028:SF53">
    <property type="entry name" value="ACYL_TRANSF_3 DOMAIN-CONTAINING PROTEIN"/>
    <property type="match status" value="1"/>
</dbReference>
<keyword evidence="4" id="KW-1185">Reference proteome</keyword>
<comment type="caution">
    <text evidence="3">The sequence shown here is derived from an EMBL/GenBank/DDBJ whole genome shotgun (WGS) entry which is preliminary data.</text>
</comment>
<proteinExistence type="predicted"/>
<dbReference type="InterPro" id="IPR002656">
    <property type="entry name" value="Acyl_transf_3_dom"/>
</dbReference>
<dbReference type="PANTHER" id="PTHR23028">
    <property type="entry name" value="ACETYLTRANSFERASE"/>
    <property type="match status" value="1"/>
</dbReference>
<dbReference type="AlphaFoldDB" id="A0A917LXY2"/>
<evidence type="ECO:0000256" key="1">
    <source>
        <dbReference type="SAM" id="Phobius"/>
    </source>
</evidence>
<sequence length="346" mass="38965">MAALAVYFHHVCYTSIRLQDWGPGIRGLYHLSAYGNNGVDLFFVLSGFLITSLLIQDRASTTYYRNFYWKRVLRILPLYVLCLIGVYLFVPNSHGYVLLAALFVVNFAEVFHVISTGPFWTLAIEEQFYLLWPTVVRRRSIPQLIRWSIGIGLSAVILRLLAASIGHHNYDLTFLRCDGLAIGAFIACQYALKNDQGAQLAESAKGWITAGFVLGAILFAANFLPWHTQRQLAFISAAYQTGVSLLAGSLIAFVIVHSGTRYLAIFRWRLFTFFGLISYAVYMIHMYVLMAYDHLRGPLPAGDLTAYAVRFFTVLAISVLLAVMTYYLIEKPAISLRKYVLAPSKP</sequence>
<dbReference type="GO" id="GO:0016747">
    <property type="term" value="F:acyltransferase activity, transferring groups other than amino-acyl groups"/>
    <property type="evidence" value="ECO:0007669"/>
    <property type="project" value="InterPro"/>
</dbReference>
<name>A0A917LXY2_9BACT</name>
<reference evidence="3" key="2">
    <citation type="submission" date="2020-09" db="EMBL/GenBank/DDBJ databases">
        <authorList>
            <person name="Sun Q."/>
            <person name="Zhou Y."/>
        </authorList>
    </citation>
    <scope>NUCLEOTIDE SEQUENCE</scope>
    <source>
        <strain evidence="3">CGMCC 1.12997</strain>
    </source>
</reference>
<keyword evidence="1" id="KW-0812">Transmembrane</keyword>
<feature type="transmembrane region" description="Helical" evidence="1">
    <location>
        <begin position="72"/>
        <end position="90"/>
    </location>
</feature>
<dbReference type="InterPro" id="IPR050879">
    <property type="entry name" value="Acyltransferase_3"/>
</dbReference>
<feature type="transmembrane region" description="Helical" evidence="1">
    <location>
        <begin position="144"/>
        <end position="166"/>
    </location>
</feature>
<gene>
    <name evidence="3" type="ORF">GCM10011585_03460</name>
</gene>
<feature type="transmembrane region" description="Helical" evidence="1">
    <location>
        <begin position="96"/>
        <end position="123"/>
    </location>
</feature>
<feature type="transmembrane region" description="Helical" evidence="1">
    <location>
        <begin position="268"/>
        <end position="288"/>
    </location>
</feature>
<accession>A0A917LXY2</accession>
<evidence type="ECO:0000313" key="4">
    <source>
        <dbReference type="Proteomes" id="UP000647241"/>
    </source>
</evidence>
<dbReference type="GO" id="GO:0016020">
    <property type="term" value="C:membrane"/>
    <property type="evidence" value="ECO:0007669"/>
    <property type="project" value="TreeGrafter"/>
</dbReference>
<feature type="transmembrane region" description="Helical" evidence="1">
    <location>
        <begin position="308"/>
        <end position="329"/>
    </location>
</feature>
<dbReference type="EMBL" id="BMGT01000001">
    <property type="protein sequence ID" value="GGG65131.1"/>
    <property type="molecule type" value="Genomic_DNA"/>
</dbReference>
<protein>
    <recommendedName>
        <fullName evidence="2">Acyltransferase 3 domain-containing protein</fullName>
    </recommendedName>
</protein>
<feature type="domain" description="Acyltransferase 3" evidence="2">
    <location>
        <begin position="2"/>
        <end position="322"/>
    </location>
</feature>
<evidence type="ECO:0000259" key="2">
    <source>
        <dbReference type="Pfam" id="PF01757"/>
    </source>
</evidence>
<reference evidence="3" key="1">
    <citation type="journal article" date="2014" name="Int. J. Syst. Evol. Microbiol.">
        <title>Complete genome sequence of Corynebacterium casei LMG S-19264T (=DSM 44701T), isolated from a smear-ripened cheese.</title>
        <authorList>
            <consortium name="US DOE Joint Genome Institute (JGI-PGF)"/>
            <person name="Walter F."/>
            <person name="Albersmeier A."/>
            <person name="Kalinowski J."/>
            <person name="Ruckert C."/>
        </authorList>
    </citation>
    <scope>NUCLEOTIDE SEQUENCE</scope>
    <source>
        <strain evidence="3">CGMCC 1.12997</strain>
    </source>
</reference>
<feature type="transmembrane region" description="Helical" evidence="1">
    <location>
        <begin position="204"/>
        <end position="226"/>
    </location>
</feature>
<keyword evidence="1" id="KW-1133">Transmembrane helix</keyword>
<dbReference type="Proteomes" id="UP000647241">
    <property type="component" value="Unassembled WGS sequence"/>
</dbReference>
<feature type="transmembrane region" description="Helical" evidence="1">
    <location>
        <begin position="232"/>
        <end position="256"/>
    </location>
</feature>
<keyword evidence="1" id="KW-0472">Membrane</keyword>